<proteinExistence type="predicted"/>
<evidence type="ECO:0000313" key="2">
    <source>
        <dbReference type="EMBL" id="EGG12360.1"/>
    </source>
</evidence>
<dbReference type="EMBL" id="GL883091">
    <property type="protein sequence ID" value="EGG12360.1"/>
    <property type="molecule type" value="Genomic_DNA"/>
</dbReference>
<feature type="region of interest" description="Disordered" evidence="1">
    <location>
        <begin position="43"/>
        <end position="77"/>
    </location>
</feature>
<accession>F4R4Z2</accession>
<sequence length="157" mass="16366">MSSASSSSSASLKPQVTRLPSINQLDSFLPSLPRLHHLAPLPTPPPMFIPTTSQSSVMNPRGVSPTPHGPISYQHSTPSTLPHLAFNLTPVPSMRASAPLLNPPSFDAFAAAAAAHTTTKSTGSSTSARTGTSVSPASSHKNIELNPPHLHNAVHFS</sequence>
<dbReference type="STRING" id="747676.F4R4Z2"/>
<dbReference type="AlphaFoldDB" id="F4R4Z2"/>
<gene>
    <name evidence="2" type="ORF">MELLADRAFT_70643</name>
</gene>
<evidence type="ECO:0000313" key="3">
    <source>
        <dbReference type="Proteomes" id="UP000001072"/>
    </source>
</evidence>
<feature type="region of interest" description="Disordered" evidence="1">
    <location>
        <begin position="118"/>
        <end position="157"/>
    </location>
</feature>
<feature type="compositionally biased region" description="Low complexity" evidence="1">
    <location>
        <begin position="118"/>
        <end position="135"/>
    </location>
</feature>
<evidence type="ECO:0000256" key="1">
    <source>
        <dbReference type="SAM" id="MobiDB-lite"/>
    </source>
</evidence>
<dbReference type="GeneID" id="18931587"/>
<organism evidence="3">
    <name type="scientific">Melampsora larici-populina (strain 98AG31 / pathotype 3-4-7)</name>
    <name type="common">Poplar leaf rust fungus</name>
    <dbReference type="NCBI Taxonomy" id="747676"/>
    <lineage>
        <taxon>Eukaryota</taxon>
        <taxon>Fungi</taxon>
        <taxon>Dikarya</taxon>
        <taxon>Basidiomycota</taxon>
        <taxon>Pucciniomycotina</taxon>
        <taxon>Pucciniomycetes</taxon>
        <taxon>Pucciniales</taxon>
        <taxon>Melampsoraceae</taxon>
        <taxon>Melampsora</taxon>
    </lineage>
</organism>
<dbReference type="OrthoDB" id="336088at2759"/>
<dbReference type="KEGG" id="mlr:MELLADRAFT_70643"/>
<dbReference type="HOGENOM" id="CLU_1678290_0_0_1"/>
<protein>
    <submittedName>
        <fullName evidence="2">Uncharacterized protein</fullName>
    </submittedName>
</protein>
<keyword evidence="3" id="KW-1185">Reference proteome</keyword>
<reference evidence="3" key="1">
    <citation type="journal article" date="2011" name="Proc. Natl. Acad. Sci. U.S.A.">
        <title>Obligate biotrophy features unraveled by the genomic analysis of rust fungi.</title>
        <authorList>
            <person name="Duplessis S."/>
            <person name="Cuomo C.A."/>
            <person name="Lin Y.-C."/>
            <person name="Aerts A."/>
            <person name="Tisserant E."/>
            <person name="Veneault-Fourrey C."/>
            <person name="Joly D.L."/>
            <person name="Hacquard S."/>
            <person name="Amselem J."/>
            <person name="Cantarel B.L."/>
            <person name="Chiu R."/>
            <person name="Coutinho P.M."/>
            <person name="Feau N."/>
            <person name="Field M."/>
            <person name="Frey P."/>
            <person name="Gelhaye E."/>
            <person name="Goldberg J."/>
            <person name="Grabherr M.G."/>
            <person name="Kodira C.D."/>
            <person name="Kohler A."/>
            <person name="Kuees U."/>
            <person name="Lindquist E.A."/>
            <person name="Lucas S.M."/>
            <person name="Mago R."/>
            <person name="Mauceli E."/>
            <person name="Morin E."/>
            <person name="Murat C."/>
            <person name="Pangilinan J.L."/>
            <person name="Park R."/>
            <person name="Pearson M."/>
            <person name="Quesneville H."/>
            <person name="Rouhier N."/>
            <person name="Sakthikumar S."/>
            <person name="Salamov A.A."/>
            <person name="Schmutz J."/>
            <person name="Selles B."/>
            <person name="Shapiro H."/>
            <person name="Tanguay P."/>
            <person name="Tuskan G.A."/>
            <person name="Henrissat B."/>
            <person name="Van de Peer Y."/>
            <person name="Rouze P."/>
            <person name="Ellis J.G."/>
            <person name="Dodds P.N."/>
            <person name="Schein J.E."/>
            <person name="Zhong S."/>
            <person name="Hamelin R.C."/>
            <person name="Grigoriev I.V."/>
            <person name="Szabo L.J."/>
            <person name="Martin F."/>
        </authorList>
    </citation>
    <scope>NUCLEOTIDE SEQUENCE [LARGE SCALE GENOMIC DNA]</scope>
    <source>
        <strain evidence="3">98AG31 / pathotype 3-4-7</strain>
    </source>
</reference>
<dbReference type="InParanoid" id="F4R4Z2"/>
<dbReference type="RefSeq" id="XP_007404735.1">
    <property type="nucleotide sequence ID" value="XM_007404673.1"/>
</dbReference>
<dbReference type="VEuPathDB" id="FungiDB:MELLADRAFT_70643"/>
<name>F4R4Z2_MELLP</name>
<dbReference type="Proteomes" id="UP000001072">
    <property type="component" value="Unassembled WGS sequence"/>
</dbReference>